<feature type="domain" description="YceM-like C-terminal" evidence="2">
    <location>
        <begin position="126"/>
        <end position="237"/>
    </location>
</feature>
<dbReference type="InterPro" id="IPR000683">
    <property type="entry name" value="Gfo/Idh/MocA-like_OxRdtase_N"/>
</dbReference>
<name>A0AAW6SQU7_9BACI</name>
<dbReference type="AlphaFoldDB" id="A0AAW6SQU7"/>
<dbReference type="InterPro" id="IPR036291">
    <property type="entry name" value="NAD(P)-bd_dom_sf"/>
</dbReference>
<dbReference type="PANTHER" id="PTHR43708:SF4">
    <property type="entry name" value="OXIDOREDUCTASE YCEM-RELATED"/>
    <property type="match status" value="1"/>
</dbReference>
<protein>
    <submittedName>
        <fullName evidence="3">Gfo/Idh/MocA family oxidoreductase</fullName>
    </submittedName>
</protein>
<gene>
    <name evidence="3" type="ORF">P5X88_01630</name>
</gene>
<dbReference type="Proteomes" id="UP001159179">
    <property type="component" value="Unassembled WGS sequence"/>
</dbReference>
<dbReference type="PANTHER" id="PTHR43708">
    <property type="entry name" value="CONSERVED EXPRESSED OXIDOREDUCTASE (EUROFUNG)"/>
    <property type="match status" value="1"/>
</dbReference>
<reference evidence="3" key="1">
    <citation type="submission" date="2023-03" db="EMBL/GenBank/DDBJ databases">
        <title>Bacterial isolates from washroom surfaces on a university campus.</title>
        <authorList>
            <person name="Holman D.B."/>
            <person name="Gzyl K.E."/>
            <person name="Taheri A.E."/>
        </authorList>
    </citation>
    <scope>NUCLEOTIDE SEQUENCE</scope>
    <source>
        <strain evidence="3">RD03</strain>
    </source>
</reference>
<dbReference type="InterPro" id="IPR048477">
    <property type="entry name" value="YceM-like_C"/>
</dbReference>
<dbReference type="InterPro" id="IPR051317">
    <property type="entry name" value="Gfo/Idh/MocA_oxidoreduct"/>
</dbReference>
<sequence>MLKIGIIGLGDIANKAYLPVLSSLENIEIHLYTRNQIKLKNIQEKYRFKKSHESLSSLITSGITGAFVHSATESHEEIIEKLLENNIHVYVDKPITYNLESTEKLLRLAEKNKLILTAGFNRRFAPSYQNLKELSNPNMIIMQKNRQNLPEDNRKFIFDDFIHVADTLLYMFPYPIEDIVINGRKQNQLLYHVVIQLISKYGTAIGIMNRDSGTNEEKLEIMNSEEKRVVTNVADLIIRKDRNETRIGYSDWEQTLYKRGFEQAVADFIHAIEYNHAPYITKEELVKTHELCEMIVNKIAEI</sequence>
<feature type="domain" description="Gfo/Idh/MocA-like oxidoreductase N-terminal" evidence="1">
    <location>
        <begin position="2"/>
        <end position="120"/>
    </location>
</feature>
<evidence type="ECO:0000313" key="3">
    <source>
        <dbReference type="EMBL" id="MDH5159615.1"/>
    </source>
</evidence>
<proteinExistence type="predicted"/>
<accession>A0AAW6SQU7</accession>
<dbReference type="Gene3D" id="3.40.50.720">
    <property type="entry name" value="NAD(P)-binding Rossmann-like Domain"/>
    <property type="match status" value="1"/>
</dbReference>
<dbReference type="EMBL" id="JAROYP010000001">
    <property type="protein sequence ID" value="MDH5159615.1"/>
    <property type="molecule type" value="Genomic_DNA"/>
</dbReference>
<dbReference type="Pfam" id="PF01408">
    <property type="entry name" value="GFO_IDH_MocA"/>
    <property type="match status" value="1"/>
</dbReference>
<organism evidence="3 4">
    <name type="scientific">Heyndrickxia oleronia</name>
    <dbReference type="NCBI Taxonomy" id="38875"/>
    <lineage>
        <taxon>Bacteria</taxon>
        <taxon>Bacillati</taxon>
        <taxon>Bacillota</taxon>
        <taxon>Bacilli</taxon>
        <taxon>Bacillales</taxon>
        <taxon>Bacillaceae</taxon>
        <taxon>Heyndrickxia</taxon>
    </lineage>
</organism>
<dbReference type="SUPFAM" id="SSF51735">
    <property type="entry name" value="NAD(P)-binding Rossmann-fold domains"/>
    <property type="match status" value="1"/>
</dbReference>
<dbReference type="GO" id="GO:0000166">
    <property type="term" value="F:nucleotide binding"/>
    <property type="evidence" value="ECO:0007669"/>
    <property type="project" value="InterPro"/>
</dbReference>
<dbReference type="SUPFAM" id="SSF55347">
    <property type="entry name" value="Glyceraldehyde-3-phosphate dehydrogenase-like, C-terminal domain"/>
    <property type="match status" value="1"/>
</dbReference>
<evidence type="ECO:0000313" key="4">
    <source>
        <dbReference type="Proteomes" id="UP001159179"/>
    </source>
</evidence>
<evidence type="ECO:0000259" key="1">
    <source>
        <dbReference type="Pfam" id="PF01408"/>
    </source>
</evidence>
<dbReference type="RefSeq" id="WP_280615501.1">
    <property type="nucleotide sequence ID" value="NZ_JAROYP010000001.1"/>
</dbReference>
<comment type="caution">
    <text evidence="3">The sequence shown here is derived from an EMBL/GenBank/DDBJ whole genome shotgun (WGS) entry which is preliminary data.</text>
</comment>
<dbReference type="Pfam" id="PF21378">
    <property type="entry name" value="YceM-like_C"/>
    <property type="match status" value="1"/>
</dbReference>
<evidence type="ECO:0000259" key="2">
    <source>
        <dbReference type="Pfam" id="PF21378"/>
    </source>
</evidence>
<dbReference type="Gene3D" id="3.30.360.10">
    <property type="entry name" value="Dihydrodipicolinate Reductase, domain 2"/>
    <property type="match status" value="1"/>
</dbReference>